<comment type="function">
    <text evidence="3">Participates in chromosomal partition during cell division. May act via the formation of a condensin-like complex containing Smc and ScpB that pull DNA away from mid-cell into both cell halves.</text>
</comment>
<dbReference type="GO" id="GO:0005737">
    <property type="term" value="C:cytoplasm"/>
    <property type="evidence" value="ECO:0007669"/>
    <property type="project" value="UniProtKB-SubCell"/>
</dbReference>
<dbReference type="HAMAP" id="MF_01805">
    <property type="entry name" value="ScpA"/>
    <property type="match status" value="1"/>
</dbReference>
<keyword evidence="3" id="KW-0131">Cell cycle</keyword>
<name>A0A417Z8J0_9LACO</name>
<protein>
    <recommendedName>
        <fullName evidence="2 3">Segregation and condensation protein A</fullName>
    </recommendedName>
</protein>
<keyword evidence="3" id="KW-0963">Cytoplasm</keyword>
<dbReference type="EMBL" id="QOCS01000009">
    <property type="protein sequence ID" value="RHW46943.1"/>
    <property type="molecule type" value="Genomic_DNA"/>
</dbReference>
<dbReference type="InterPro" id="IPR023093">
    <property type="entry name" value="ScpA-like_C"/>
</dbReference>
<comment type="caution">
    <text evidence="4">The sequence shown here is derived from an EMBL/GenBank/DDBJ whole genome shotgun (WGS) entry which is preliminary data.</text>
</comment>
<comment type="subcellular location">
    <subcellularLocation>
        <location evidence="3">Cytoplasm</location>
    </subcellularLocation>
    <text evidence="3">Associated with two foci at the outer edges of the nucleoid region in young cells, and at four foci within both cell halves in older cells.</text>
</comment>
<keyword evidence="3" id="KW-0132">Cell division</keyword>
<dbReference type="AlphaFoldDB" id="A0A417Z8J0"/>
<dbReference type="InterPro" id="IPR003768">
    <property type="entry name" value="ScpA"/>
</dbReference>
<sequence length="243" mass="27585">MEKLQLILSDFQGPLDLLLHLIKQAKIDIYDIPIADITQQYIKYLHQMNFLQLDIAGDYLVMASTLMRIKSQMLLPKSPLLEAENSVEEPPDDPRSDLVAQLLTYQIFKSISQTFKTLENHRQMLHAKSLSTLPNLSVIPLKPGVKTTNDLAVTMADLLQRAYTHLEKSATVEEEQISIAQAQTDIIDQLQECTKATFSELLHQSATIEEVVTKFIALLELIKEQSINVQQLNYQADIIVTLR</sequence>
<comment type="similarity">
    <text evidence="3">Belongs to the ScpA family.</text>
</comment>
<keyword evidence="1 3" id="KW-0159">Chromosome partition</keyword>
<dbReference type="Pfam" id="PF02616">
    <property type="entry name" value="SMC_ScpA"/>
    <property type="match status" value="1"/>
</dbReference>
<dbReference type="Proteomes" id="UP000284822">
    <property type="component" value="Unassembled WGS sequence"/>
</dbReference>
<dbReference type="RefSeq" id="WP_118910724.1">
    <property type="nucleotide sequence ID" value="NZ_QOCS01000009.1"/>
</dbReference>
<dbReference type="GO" id="GO:0007059">
    <property type="term" value="P:chromosome segregation"/>
    <property type="evidence" value="ECO:0007669"/>
    <property type="project" value="UniProtKB-UniRule"/>
</dbReference>
<organism evidence="4 5">
    <name type="scientific">Bombilactobacillus bombi</name>
    <dbReference type="NCBI Taxonomy" id="1303590"/>
    <lineage>
        <taxon>Bacteria</taxon>
        <taxon>Bacillati</taxon>
        <taxon>Bacillota</taxon>
        <taxon>Bacilli</taxon>
        <taxon>Lactobacillales</taxon>
        <taxon>Lactobacillaceae</taxon>
        <taxon>Bombilactobacillus</taxon>
    </lineage>
</organism>
<dbReference type="GO" id="GO:0051301">
    <property type="term" value="P:cell division"/>
    <property type="evidence" value="ECO:0007669"/>
    <property type="project" value="UniProtKB-KW"/>
</dbReference>
<evidence type="ECO:0000256" key="1">
    <source>
        <dbReference type="ARBA" id="ARBA00022829"/>
    </source>
</evidence>
<accession>A0A417Z8J0</accession>
<dbReference type="PANTHER" id="PTHR33969:SF2">
    <property type="entry name" value="SEGREGATION AND CONDENSATION PROTEIN A"/>
    <property type="match status" value="1"/>
</dbReference>
<evidence type="ECO:0000313" key="5">
    <source>
        <dbReference type="Proteomes" id="UP000284822"/>
    </source>
</evidence>
<evidence type="ECO:0000313" key="4">
    <source>
        <dbReference type="EMBL" id="RHW46943.1"/>
    </source>
</evidence>
<evidence type="ECO:0000256" key="3">
    <source>
        <dbReference type="HAMAP-Rule" id="MF_01805"/>
    </source>
</evidence>
<comment type="subunit">
    <text evidence="3">Component of a cohesin-like complex composed of ScpA, ScpB and the Smc homodimer, in which ScpA and ScpB bind to the head domain of Smc. The presence of the three proteins is required for the association of the complex with DNA.</text>
</comment>
<dbReference type="Gene3D" id="1.10.10.580">
    <property type="entry name" value="Structural maintenance of chromosome 1. Chain E"/>
    <property type="match status" value="1"/>
</dbReference>
<dbReference type="Gene3D" id="6.10.250.2410">
    <property type="match status" value="1"/>
</dbReference>
<gene>
    <name evidence="3" type="primary">scpA</name>
    <name evidence="4" type="ORF">DS832_05520</name>
</gene>
<evidence type="ECO:0000256" key="2">
    <source>
        <dbReference type="ARBA" id="ARBA00044777"/>
    </source>
</evidence>
<dbReference type="GO" id="GO:0006260">
    <property type="term" value="P:DNA replication"/>
    <property type="evidence" value="ECO:0007669"/>
    <property type="project" value="UniProtKB-UniRule"/>
</dbReference>
<reference evidence="4 5" key="1">
    <citation type="submission" date="2018-07" db="EMBL/GenBank/DDBJ databases">
        <title>Genome sequences of six Lactobacillus spp. isolated from bumble bee guts.</title>
        <authorList>
            <person name="Motta E.V.S."/>
            <person name="Moran N.A."/>
        </authorList>
    </citation>
    <scope>NUCLEOTIDE SEQUENCE [LARGE SCALE GENOMIC DNA]</scope>
    <source>
        <strain evidence="4 5">LV-8.1</strain>
    </source>
</reference>
<proteinExistence type="inferred from homology"/>
<dbReference type="PANTHER" id="PTHR33969">
    <property type="entry name" value="SEGREGATION AND CONDENSATION PROTEIN A"/>
    <property type="match status" value="1"/>
</dbReference>